<name>A0A427AA58_ENSVE</name>
<gene>
    <name evidence="1" type="ORF">B296_00028042</name>
</gene>
<comment type="caution">
    <text evidence="1">The sequence shown here is derived from an EMBL/GenBank/DDBJ whole genome shotgun (WGS) entry which is preliminary data.</text>
</comment>
<sequence>MVPKSKGASRHMYLISETLDEGTKATQLAEAKLRSECFGTGQEDTEMGTLEEYVVVLPFELLYKGVIRSYWELHFGKQHNGKKDYVFKERMS</sequence>
<evidence type="ECO:0000313" key="1">
    <source>
        <dbReference type="EMBL" id="RRT73081.1"/>
    </source>
</evidence>
<accession>A0A427AA58</accession>
<dbReference type="EMBL" id="AMZH03003200">
    <property type="protein sequence ID" value="RRT73081.1"/>
    <property type="molecule type" value="Genomic_DNA"/>
</dbReference>
<proteinExistence type="predicted"/>
<evidence type="ECO:0000313" key="2">
    <source>
        <dbReference type="Proteomes" id="UP000287651"/>
    </source>
</evidence>
<organism evidence="1 2">
    <name type="scientific">Ensete ventricosum</name>
    <name type="common">Abyssinian banana</name>
    <name type="synonym">Musa ensete</name>
    <dbReference type="NCBI Taxonomy" id="4639"/>
    <lineage>
        <taxon>Eukaryota</taxon>
        <taxon>Viridiplantae</taxon>
        <taxon>Streptophyta</taxon>
        <taxon>Embryophyta</taxon>
        <taxon>Tracheophyta</taxon>
        <taxon>Spermatophyta</taxon>
        <taxon>Magnoliopsida</taxon>
        <taxon>Liliopsida</taxon>
        <taxon>Zingiberales</taxon>
        <taxon>Musaceae</taxon>
        <taxon>Ensete</taxon>
    </lineage>
</organism>
<dbReference type="AlphaFoldDB" id="A0A427AA58"/>
<reference evidence="1 2" key="1">
    <citation type="journal article" date="2014" name="Agronomy (Basel)">
        <title>A Draft Genome Sequence for Ensete ventricosum, the Drought-Tolerant Tree Against Hunger.</title>
        <authorList>
            <person name="Harrison J."/>
            <person name="Moore K.A."/>
            <person name="Paszkiewicz K."/>
            <person name="Jones T."/>
            <person name="Grant M."/>
            <person name="Ambacheew D."/>
            <person name="Muzemil S."/>
            <person name="Studholme D.J."/>
        </authorList>
    </citation>
    <scope>NUCLEOTIDE SEQUENCE [LARGE SCALE GENOMIC DNA]</scope>
</reference>
<dbReference type="Proteomes" id="UP000287651">
    <property type="component" value="Unassembled WGS sequence"/>
</dbReference>
<protein>
    <submittedName>
        <fullName evidence="1">Uncharacterized protein</fullName>
    </submittedName>
</protein>